<gene>
    <name evidence="2" type="ORF">GCM10023090_25330</name>
</gene>
<evidence type="ECO:0000313" key="2">
    <source>
        <dbReference type="EMBL" id="GAA4427684.1"/>
    </source>
</evidence>
<evidence type="ECO:0000313" key="3">
    <source>
        <dbReference type="Proteomes" id="UP001501788"/>
    </source>
</evidence>
<evidence type="ECO:0000256" key="1">
    <source>
        <dbReference type="SAM" id="SignalP"/>
    </source>
</evidence>
<dbReference type="EMBL" id="BAABEX010000029">
    <property type="protein sequence ID" value="GAA4427684.1"/>
    <property type="molecule type" value="Genomic_DNA"/>
</dbReference>
<keyword evidence="3" id="KW-1185">Reference proteome</keyword>
<evidence type="ECO:0008006" key="4">
    <source>
        <dbReference type="Google" id="ProtNLM"/>
    </source>
</evidence>
<feature type="chain" id="PRO_5045392856" description="Lipoprotein" evidence="1">
    <location>
        <begin position="26"/>
        <end position="90"/>
    </location>
</feature>
<name>A0ABP8LEV5_9BURK</name>
<dbReference type="RefSeq" id="WP_345065739.1">
    <property type="nucleotide sequence ID" value="NZ_BAABEX010000029.1"/>
</dbReference>
<protein>
    <recommendedName>
        <fullName evidence="4">Lipoprotein</fullName>
    </recommendedName>
</protein>
<proteinExistence type="predicted"/>
<accession>A0ABP8LEV5</accession>
<dbReference type="Proteomes" id="UP001501788">
    <property type="component" value="Unassembled WGS sequence"/>
</dbReference>
<reference evidence="3" key="1">
    <citation type="journal article" date="2019" name="Int. J. Syst. Evol. Microbiol.">
        <title>The Global Catalogue of Microorganisms (GCM) 10K type strain sequencing project: providing services to taxonomists for standard genome sequencing and annotation.</title>
        <authorList>
            <consortium name="The Broad Institute Genomics Platform"/>
            <consortium name="The Broad Institute Genome Sequencing Center for Infectious Disease"/>
            <person name="Wu L."/>
            <person name="Ma J."/>
        </authorList>
    </citation>
    <scope>NUCLEOTIDE SEQUENCE [LARGE SCALE GENOMIC DNA]</scope>
    <source>
        <strain evidence="3">JCM 31890</strain>
    </source>
</reference>
<comment type="caution">
    <text evidence="2">The sequence shown here is derived from an EMBL/GenBank/DDBJ whole genome shotgun (WGS) entry which is preliminary data.</text>
</comment>
<feature type="signal peptide" evidence="1">
    <location>
        <begin position="1"/>
        <end position="25"/>
    </location>
</feature>
<organism evidence="2 3">
    <name type="scientific">Acidovorax lacteus</name>
    <dbReference type="NCBI Taxonomy" id="1924988"/>
    <lineage>
        <taxon>Bacteria</taxon>
        <taxon>Pseudomonadati</taxon>
        <taxon>Pseudomonadota</taxon>
        <taxon>Betaproteobacteria</taxon>
        <taxon>Burkholderiales</taxon>
        <taxon>Comamonadaceae</taxon>
        <taxon>Acidovorax</taxon>
    </lineage>
</organism>
<sequence>MTHSPFLLAAVLGAAALLSACNASGRPSYPMASGQDRTFSVPVYGNQQAQAHATAQRQCSKVGLFPRVLRDEGHRIVFECVSEASPDRRP</sequence>
<keyword evidence="1" id="KW-0732">Signal</keyword>